<keyword evidence="3" id="KW-1185">Reference proteome</keyword>
<dbReference type="RefSeq" id="WP_275569549.1">
    <property type="nucleotide sequence ID" value="NZ_JARGYC010000093.1"/>
</dbReference>
<evidence type="ECO:0000313" key="3">
    <source>
        <dbReference type="Proteomes" id="UP001220964"/>
    </source>
</evidence>
<dbReference type="Pfam" id="PF20340">
    <property type="entry name" value="DUF6635"/>
    <property type="match status" value="1"/>
</dbReference>
<dbReference type="EMBL" id="JARGYC010000093">
    <property type="protein sequence ID" value="MDF0603429.1"/>
    <property type="molecule type" value="Genomic_DNA"/>
</dbReference>
<proteinExistence type="predicted"/>
<keyword evidence="1" id="KW-0472">Membrane</keyword>
<dbReference type="Proteomes" id="UP001220964">
    <property type="component" value="Unassembled WGS sequence"/>
</dbReference>
<dbReference type="AlphaFoldDB" id="A0AAE3TBZ6"/>
<accession>A0AAE3TBZ6</accession>
<feature type="transmembrane region" description="Helical" evidence="1">
    <location>
        <begin position="47"/>
        <end position="75"/>
    </location>
</feature>
<keyword evidence="1" id="KW-1133">Transmembrane helix</keyword>
<protein>
    <submittedName>
        <fullName evidence="2">Uncharacterized protein</fullName>
    </submittedName>
</protein>
<comment type="caution">
    <text evidence="2">The sequence shown here is derived from an EMBL/GenBank/DDBJ whole genome shotgun (WGS) entry which is preliminary data.</text>
</comment>
<keyword evidence="1" id="KW-0812">Transmembrane</keyword>
<gene>
    <name evidence="2" type="ORF">P1J78_22105</name>
</gene>
<evidence type="ECO:0000313" key="2">
    <source>
        <dbReference type="EMBL" id="MDF0603429.1"/>
    </source>
</evidence>
<organism evidence="2 3">
    <name type="scientific">Psychromarinibacter sediminicola</name>
    <dbReference type="NCBI Taxonomy" id="3033385"/>
    <lineage>
        <taxon>Bacteria</taxon>
        <taxon>Pseudomonadati</taxon>
        <taxon>Pseudomonadota</taxon>
        <taxon>Alphaproteobacteria</taxon>
        <taxon>Rhodobacterales</taxon>
        <taxon>Paracoccaceae</taxon>
        <taxon>Psychromarinibacter</taxon>
    </lineage>
</organism>
<evidence type="ECO:0000256" key="1">
    <source>
        <dbReference type="SAM" id="Phobius"/>
    </source>
</evidence>
<dbReference type="InterPro" id="IPR046575">
    <property type="entry name" value="DUF6635"/>
</dbReference>
<sequence length="131" mass="14330">MGESYRRPCPASSRVPLTPPTTAIADFPLGERLGGTWYSLFTPETPAWLVAAAVTGLIALGATFAAFAGILADPVQARLGIHRRRLLRLLDTIERHGTGGMDGAFVAREHFLARILDFWDAFMGVFRIFRG</sequence>
<name>A0AAE3TBZ6_9RHOB</name>
<reference evidence="2" key="1">
    <citation type="submission" date="2023-03" db="EMBL/GenBank/DDBJ databases">
        <title>Multiphase analysis and comparison of six strains from genera Psychromarinibacter, Lutimaribacter, and Maritimibacter, including a novel species: Psychromarinibacter sediminicola sp. nov.</title>
        <authorList>
            <person name="Wang Y.-H."/>
            <person name="Ye M.-Q."/>
            <person name="Du Z.-J."/>
        </authorList>
    </citation>
    <scope>NUCLEOTIDE SEQUENCE</scope>
    <source>
        <strain evidence="2">C21-152</strain>
    </source>
</reference>